<accession>A0A3P7YWW6</accession>
<evidence type="ECO:0000313" key="4">
    <source>
        <dbReference type="WBParaSite" id="HPBE_0000853601-mRNA-1"/>
    </source>
</evidence>
<evidence type="ECO:0000313" key="3">
    <source>
        <dbReference type="Proteomes" id="UP000050761"/>
    </source>
</evidence>
<keyword evidence="3" id="KW-1185">Reference proteome</keyword>
<dbReference type="WBParaSite" id="HPBE_0000853601-mRNA-1">
    <property type="protein sequence ID" value="HPBE_0000853601-mRNA-1"/>
    <property type="gene ID" value="HPBE_0000853601"/>
</dbReference>
<gene>
    <name evidence="2" type="ORF">HPBE_LOCUS8537</name>
</gene>
<dbReference type="EMBL" id="UZAH01026177">
    <property type="protein sequence ID" value="VDO76724.1"/>
    <property type="molecule type" value="Genomic_DNA"/>
</dbReference>
<reference evidence="4" key="2">
    <citation type="submission" date="2019-09" db="UniProtKB">
        <authorList>
            <consortium name="WormBaseParasite"/>
        </authorList>
    </citation>
    <scope>IDENTIFICATION</scope>
</reference>
<evidence type="ECO:0000313" key="2">
    <source>
        <dbReference type="EMBL" id="VDO76724.1"/>
    </source>
</evidence>
<proteinExistence type="predicted"/>
<dbReference type="Proteomes" id="UP000050761">
    <property type="component" value="Unassembled WGS sequence"/>
</dbReference>
<protein>
    <submittedName>
        <fullName evidence="2 4">Uncharacterized protein</fullName>
    </submittedName>
</protein>
<sequence>MRRSVRNPMTRGVPHAADGFGNSLSTSSRCGYRIQHPSPVSKFEVLRRPHALGYQWKDSENRVARSHVQNEEGMDRWKTARKYVYTQALRYPNVAHVALKENSTKRDLSSLPSSLCLGCILYEARTCRAVRNPISEARFCCTKINRAAMHVSIDAKSFDMRIPNGLSRN</sequence>
<feature type="region of interest" description="Disordered" evidence="1">
    <location>
        <begin position="1"/>
        <end position="20"/>
    </location>
</feature>
<dbReference type="AlphaFoldDB" id="A0A183FMD1"/>
<evidence type="ECO:0000256" key="1">
    <source>
        <dbReference type="SAM" id="MobiDB-lite"/>
    </source>
</evidence>
<name>A0A183FMD1_HELPZ</name>
<organism evidence="3 4">
    <name type="scientific">Heligmosomoides polygyrus</name>
    <name type="common">Parasitic roundworm</name>
    <dbReference type="NCBI Taxonomy" id="6339"/>
    <lineage>
        <taxon>Eukaryota</taxon>
        <taxon>Metazoa</taxon>
        <taxon>Ecdysozoa</taxon>
        <taxon>Nematoda</taxon>
        <taxon>Chromadorea</taxon>
        <taxon>Rhabditida</taxon>
        <taxon>Rhabditina</taxon>
        <taxon>Rhabditomorpha</taxon>
        <taxon>Strongyloidea</taxon>
        <taxon>Heligmosomidae</taxon>
        <taxon>Heligmosomoides</taxon>
    </lineage>
</organism>
<reference evidence="2 3" key="1">
    <citation type="submission" date="2018-11" db="EMBL/GenBank/DDBJ databases">
        <authorList>
            <consortium name="Pathogen Informatics"/>
        </authorList>
    </citation>
    <scope>NUCLEOTIDE SEQUENCE [LARGE SCALE GENOMIC DNA]</scope>
</reference>
<accession>A0A183FMD1</accession>